<dbReference type="Proteomes" id="UP000246321">
    <property type="component" value="Segment"/>
</dbReference>
<organism evidence="2 3">
    <name type="scientific">Aeromonas phage 50AhydR13PP</name>
    <dbReference type="NCBI Taxonomy" id="2163978"/>
    <lineage>
        <taxon>Viruses</taxon>
        <taxon>Duplodnaviria</taxon>
        <taxon>Heunggongvirae</taxon>
        <taxon>Uroviricota</taxon>
        <taxon>Caudoviricetes</taxon>
        <taxon>Pantevenvirales</taxon>
        <taxon>Straboviridae</taxon>
        <taxon>Tulanevirus</taxon>
        <taxon>Tulanevirus 50ahydr13pp</taxon>
    </lineage>
</organism>
<dbReference type="GeneID" id="65113365"/>
<name>A0A2S1PDX7_9CAUD</name>
<feature type="transmembrane region" description="Helical" evidence="1">
    <location>
        <begin position="70"/>
        <end position="96"/>
    </location>
</feature>
<keyword evidence="1" id="KW-1133">Transmembrane helix</keyword>
<dbReference type="KEGG" id="vg:65113365"/>
<evidence type="ECO:0000313" key="2">
    <source>
        <dbReference type="EMBL" id="AWH14748.1"/>
    </source>
</evidence>
<keyword evidence="1" id="KW-0812">Transmembrane</keyword>
<dbReference type="RefSeq" id="YP_010095484.1">
    <property type="nucleotide sequence ID" value="NC_055746.1"/>
</dbReference>
<accession>A0A2S1PDX7</accession>
<feature type="transmembrane region" description="Helical" evidence="1">
    <location>
        <begin position="39"/>
        <end position="58"/>
    </location>
</feature>
<evidence type="ECO:0000256" key="1">
    <source>
        <dbReference type="SAM" id="Phobius"/>
    </source>
</evidence>
<reference evidence="2 3" key="1">
    <citation type="submission" date="2018-04" db="EMBL/GenBank/DDBJ databases">
        <title>Complete genome sequences of new Aeromonas and Pseudomonas phages promising in phage therapy dedicated to aquaculture.</title>
        <authorList>
            <person name="Kolsut J."/>
            <person name="Wojcik E."/>
            <person name="Wojtasik A."/>
            <person name="Dastych J."/>
        </authorList>
    </citation>
    <scope>NUCLEOTIDE SEQUENCE [LARGE SCALE GENOMIC DNA]</scope>
</reference>
<keyword evidence="1" id="KW-0472">Membrane</keyword>
<protein>
    <submittedName>
        <fullName evidence="2">Uncharacterized protein</fullName>
    </submittedName>
</protein>
<sequence length="100" mass="11070">MFEELLAGLAHLVEHSLCNAGVVRSSRTIGTKFLNEENIMLFAYQVIAVIFFICSFLGDYKRYSDSPSEIAGNLIGSAFAGGLWPLTVLIHVFCIANRNR</sequence>
<dbReference type="EMBL" id="MH179476">
    <property type="protein sequence ID" value="AWH14748.1"/>
    <property type="molecule type" value="Genomic_DNA"/>
</dbReference>
<evidence type="ECO:0000313" key="3">
    <source>
        <dbReference type="Proteomes" id="UP000246321"/>
    </source>
</evidence>
<keyword evidence="3" id="KW-1185">Reference proteome</keyword>
<proteinExistence type="predicted"/>